<evidence type="ECO:0000313" key="6">
    <source>
        <dbReference type="Proteomes" id="UP000812270"/>
    </source>
</evidence>
<evidence type="ECO:0000256" key="2">
    <source>
        <dbReference type="ARBA" id="ARBA00023002"/>
    </source>
</evidence>
<dbReference type="GO" id="GO:0000166">
    <property type="term" value="F:nucleotide binding"/>
    <property type="evidence" value="ECO:0007669"/>
    <property type="project" value="InterPro"/>
</dbReference>
<comment type="similarity">
    <text evidence="1">Belongs to the Gfo/Idh/MocA family.</text>
</comment>
<evidence type="ECO:0000256" key="1">
    <source>
        <dbReference type="ARBA" id="ARBA00010928"/>
    </source>
</evidence>
<name>A0A9E2S3T5_9BACT</name>
<gene>
    <name evidence="5" type="ORF">KTO63_02820</name>
</gene>
<organism evidence="5 6">
    <name type="scientific">Pinibacter aurantiacus</name>
    <dbReference type="NCBI Taxonomy" id="2851599"/>
    <lineage>
        <taxon>Bacteria</taxon>
        <taxon>Pseudomonadati</taxon>
        <taxon>Bacteroidota</taxon>
        <taxon>Chitinophagia</taxon>
        <taxon>Chitinophagales</taxon>
        <taxon>Chitinophagaceae</taxon>
        <taxon>Pinibacter</taxon>
    </lineage>
</organism>
<dbReference type="InterPro" id="IPR051317">
    <property type="entry name" value="Gfo/Idh/MocA_oxidoreduct"/>
</dbReference>
<dbReference type="Pfam" id="PF01408">
    <property type="entry name" value="GFO_IDH_MocA"/>
    <property type="match status" value="1"/>
</dbReference>
<dbReference type="PANTHER" id="PTHR43708:SF5">
    <property type="entry name" value="CONSERVED EXPRESSED OXIDOREDUCTASE (EUROFUNG)-RELATED"/>
    <property type="match status" value="1"/>
</dbReference>
<dbReference type="AlphaFoldDB" id="A0A9E2S3T5"/>
<feature type="domain" description="Gfo/Idh/MocA-like oxidoreductase C-terminal" evidence="4">
    <location>
        <begin position="135"/>
        <end position="348"/>
    </location>
</feature>
<keyword evidence="2" id="KW-0560">Oxidoreductase</keyword>
<accession>A0A9E2S3T5</accession>
<dbReference type="GO" id="GO:0016491">
    <property type="term" value="F:oxidoreductase activity"/>
    <property type="evidence" value="ECO:0007669"/>
    <property type="project" value="UniProtKB-KW"/>
</dbReference>
<evidence type="ECO:0000259" key="4">
    <source>
        <dbReference type="Pfam" id="PF02894"/>
    </source>
</evidence>
<dbReference type="InterPro" id="IPR000683">
    <property type="entry name" value="Gfo/Idh/MocA-like_OxRdtase_N"/>
</dbReference>
<comment type="caution">
    <text evidence="5">The sequence shown here is derived from an EMBL/GenBank/DDBJ whole genome shotgun (WGS) entry which is preliminary data.</text>
</comment>
<feature type="domain" description="Gfo/Idh/MocA-like oxidoreductase N-terminal" evidence="3">
    <location>
        <begin position="7"/>
        <end position="123"/>
    </location>
</feature>
<dbReference type="InterPro" id="IPR004104">
    <property type="entry name" value="Gfo/Idh/MocA-like_OxRdtase_C"/>
</dbReference>
<evidence type="ECO:0000259" key="3">
    <source>
        <dbReference type="Pfam" id="PF01408"/>
    </source>
</evidence>
<dbReference type="Proteomes" id="UP000812270">
    <property type="component" value="Unassembled WGS sequence"/>
</dbReference>
<dbReference type="EMBL" id="JAHSPG010000001">
    <property type="protein sequence ID" value="MBV4356063.1"/>
    <property type="molecule type" value="Genomic_DNA"/>
</dbReference>
<sequence>MIMQPIKTALCSFGMSGRLFHAPFIETLPHFELYAVWERSKKLAAEKYPSIISYDSYEELLADDAIELVIVNTPNVTHFEYAKKALLAGKHVIVEKPFTVHSDQAKELQTLSEEQNKKLVVYHNRRFDSDFKTVKKVIDEGYLGKIVEAEIHFDRYKQELSPKTHKETPGDGTGALYDLGSHLIDQALTLFGLPDAVFGDIRIIREVSKVDDYFEVLLYYPELRVRLKSSYLVREPLAAYSLHGTLGSFVKSRGDVQEANLDKKILPNTDAWGIEPETEKGLLHTEKSGTVVRDYIDTLQGNYNDYFKQVYEAIRFDKPVPVSAEDGLNVIRVIEAAFESNDEKKVVKF</sequence>
<keyword evidence="6" id="KW-1185">Reference proteome</keyword>
<dbReference type="PANTHER" id="PTHR43708">
    <property type="entry name" value="CONSERVED EXPRESSED OXIDOREDUCTASE (EUROFUNG)"/>
    <property type="match status" value="1"/>
</dbReference>
<reference evidence="5" key="1">
    <citation type="submission" date="2021-06" db="EMBL/GenBank/DDBJ databases">
        <authorList>
            <person name="Huq M.A."/>
        </authorList>
    </citation>
    <scope>NUCLEOTIDE SEQUENCE</scope>
    <source>
        <strain evidence="5">MAH-26</strain>
    </source>
</reference>
<dbReference type="Pfam" id="PF02894">
    <property type="entry name" value="GFO_IDH_MocA_C"/>
    <property type="match status" value="1"/>
</dbReference>
<evidence type="ECO:0000313" key="5">
    <source>
        <dbReference type="EMBL" id="MBV4356063.1"/>
    </source>
</evidence>
<proteinExistence type="inferred from homology"/>
<protein>
    <submittedName>
        <fullName evidence="5">Gfo/Idh/MocA family oxidoreductase</fullName>
    </submittedName>
</protein>